<evidence type="ECO:0000259" key="1">
    <source>
        <dbReference type="Pfam" id="PF00149"/>
    </source>
</evidence>
<proteinExistence type="predicted"/>
<dbReference type="Proteomes" id="UP000218418">
    <property type="component" value="Chromosome"/>
</dbReference>
<protein>
    <submittedName>
        <fullName evidence="2">Protein-serine/threonine phosphatase</fullName>
    </submittedName>
</protein>
<dbReference type="SUPFAM" id="SSF56300">
    <property type="entry name" value="Metallo-dependent phosphatases"/>
    <property type="match status" value="1"/>
</dbReference>
<evidence type="ECO:0000313" key="3">
    <source>
        <dbReference type="Proteomes" id="UP000218418"/>
    </source>
</evidence>
<dbReference type="Pfam" id="PF00149">
    <property type="entry name" value="Metallophos"/>
    <property type="match status" value="1"/>
</dbReference>
<organism evidence="2 3">
    <name type="scientific">Calothrix parasitica NIES-267</name>
    <dbReference type="NCBI Taxonomy" id="1973488"/>
    <lineage>
        <taxon>Bacteria</taxon>
        <taxon>Bacillati</taxon>
        <taxon>Cyanobacteriota</taxon>
        <taxon>Cyanophyceae</taxon>
        <taxon>Nostocales</taxon>
        <taxon>Calotrichaceae</taxon>
        <taxon>Calothrix</taxon>
    </lineage>
</organism>
<accession>A0A1Z4LMA8</accession>
<keyword evidence="3" id="KW-1185">Reference proteome</keyword>
<dbReference type="InterPro" id="IPR029052">
    <property type="entry name" value="Metallo-depent_PP-like"/>
</dbReference>
<dbReference type="EMBL" id="AP018227">
    <property type="protein sequence ID" value="BAY82365.1"/>
    <property type="molecule type" value="Genomic_DNA"/>
</dbReference>
<dbReference type="Gene3D" id="3.60.21.10">
    <property type="match status" value="1"/>
</dbReference>
<sequence>MRTIVVGDIHGCYEELLQLLAKVQLTDEDCLVSLGDIVDRGADSVKVYDFLKNRPNTIVLMGNHERKHLKQTLSYSQEIVKLQFGKRYDEFLEWVSHLPYYHEIESAILVHAAVEDGIPIEQQREEVLCGCTSGEKHLSKRYGNTYWSELYSGDKPVIFGHHVVGDNPLRDEGKVYGIDTGACHGGRLTALILPSFETFQVQAAKDYWREELVKWQLPVTEAKPWNTYKWDKIKAICHDFKDSRNPELTAFLVKKEQWMNNLLATAPKITYKVEEKLAELISLHGVDDFKKQARKYSYANLLYRANSSGITSDFLKQTLRTPDEWLGVMEELGIE</sequence>
<feature type="domain" description="Calcineurin-like phosphoesterase" evidence="1">
    <location>
        <begin position="1"/>
        <end position="162"/>
    </location>
</feature>
<name>A0A1Z4LMA8_9CYAN</name>
<dbReference type="GO" id="GO:0016791">
    <property type="term" value="F:phosphatase activity"/>
    <property type="evidence" value="ECO:0007669"/>
    <property type="project" value="TreeGrafter"/>
</dbReference>
<gene>
    <name evidence="2" type="ORF">NIES267_18440</name>
</gene>
<dbReference type="PANTHER" id="PTHR42850:SF4">
    <property type="entry name" value="ZINC-DEPENDENT ENDOPOLYPHOSPHATASE"/>
    <property type="match status" value="1"/>
</dbReference>
<evidence type="ECO:0000313" key="2">
    <source>
        <dbReference type="EMBL" id="BAY82365.1"/>
    </source>
</evidence>
<dbReference type="GO" id="GO:0005737">
    <property type="term" value="C:cytoplasm"/>
    <property type="evidence" value="ECO:0007669"/>
    <property type="project" value="TreeGrafter"/>
</dbReference>
<dbReference type="InterPro" id="IPR050126">
    <property type="entry name" value="Ap4A_hydrolase"/>
</dbReference>
<dbReference type="InterPro" id="IPR004843">
    <property type="entry name" value="Calcineurin-like_PHP"/>
</dbReference>
<dbReference type="CDD" id="cd00144">
    <property type="entry name" value="MPP_PPP_family"/>
    <property type="match status" value="1"/>
</dbReference>
<dbReference type="OrthoDB" id="384253at2"/>
<dbReference type="AlphaFoldDB" id="A0A1Z4LMA8"/>
<dbReference type="PANTHER" id="PTHR42850">
    <property type="entry name" value="METALLOPHOSPHOESTERASE"/>
    <property type="match status" value="1"/>
</dbReference>
<reference evidence="2 3" key="1">
    <citation type="submission" date="2017-06" db="EMBL/GenBank/DDBJ databases">
        <title>Genome sequencing of cyanobaciteial culture collection at National Institute for Environmental Studies (NIES).</title>
        <authorList>
            <person name="Hirose Y."/>
            <person name="Shimura Y."/>
            <person name="Fujisawa T."/>
            <person name="Nakamura Y."/>
            <person name="Kawachi M."/>
        </authorList>
    </citation>
    <scope>NUCLEOTIDE SEQUENCE [LARGE SCALE GENOMIC DNA]</scope>
    <source>
        <strain evidence="2 3">NIES-267</strain>
    </source>
</reference>